<evidence type="ECO:0000313" key="2">
    <source>
        <dbReference type="EMBL" id="KAE9525907.1"/>
    </source>
</evidence>
<sequence>MDVLNYTVRFGVNRTRPKNQSLSLNGSVSAGCRCPGTSWESTTTQTGTAGASQLLRETAVTSASCGICWRFERFRGFRTDRAAPRNGIPVTVAYFVPLSLPAFRRRSRPRDLPGSLLRRPVPENGRRRCRRTAPARSRRHETFRKIRLPAPVGEALAPNPAPVAAVPRMNSCGAGVPSTRRALRPVDGGAPPRRVRTKGVGCRSGRRTCRTPQPATRTSGKSGRRPVVRRPGLRPSTRTDRCRRPSGSTDNVRDFHRPRPAAVVDSRDNVRDYRRPGPAAVDSRDNGRGYRRCCRPADWRDRDGVRAPLQTWATDRNGRWACLRCGVRPTVPPPATAAVSCSRQ</sequence>
<comment type="caution">
    <text evidence="2">The sequence shown here is derived from an EMBL/GenBank/DDBJ whole genome shotgun (WGS) entry which is preliminary data.</text>
</comment>
<organism evidence="2 3">
    <name type="scientific">Aphis glycines</name>
    <name type="common">Soybean aphid</name>
    <dbReference type="NCBI Taxonomy" id="307491"/>
    <lineage>
        <taxon>Eukaryota</taxon>
        <taxon>Metazoa</taxon>
        <taxon>Ecdysozoa</taxon>
        <taxon>Arthropoda</taxon>
        <taxon>Hexapoda</taxon>
        <taxon>Insecta</taxon>
        <taxon>Pterygota</taxon>
        <taxon>Neoptera</taxon>
        <taxon>Paraneoptera</taxon>
        <taxon>Hemiptera</taxon>
        <taxon>Sternorrhyncha</taxon>
        <taxon>Aphidomorpha</taxon>
        <taxon>Aphidoidea</taxon>
        <taxon>Aphididae</taxon>
        <taxon>Aphidini</taxon>
        <taxon>Aphis</taxon>
        <taxon>Aphis</taxon>
    </lineage>
</organism>
<reference evidence="2 3" key="1">
    <citation type="submission" date="2019-08" db="EMBL/GenBank/DDBJ databases">
        <title>The genome of the soybean aphid Biotype 1, its phylome, world population structure and adaptation to the North American continent.</title>
        <authorList>
            <person name="Giordano R."/>
            <person name="Donthu R.K."/>
            <person name="Hernandez A.G."/>
            <person name="Wright C.L."/>
            <person name="Zimin A.V."/>
        </authorList>
    </citation>
    <scope>NUCLEOTIDE SEQUENCE [LARGE SCALE GENOMIC DNA]</scope>
    <source>
        <tissue evidence="2">Whole aphids</tissue>
    </source>
</reference>
<protein>
    <submittedName>
        <fullName evidence="2">Uncharacterized protein</fullName>
    </submittedName>
</protein>
<keyword evidence="3" id="KW-1185">Reference proteome</keyword>
<accession>A0A6G0T4P1</accession>
<dbReference type="AlphaFoldDB" id="A0A6G0T4P1"/>
<gene>
    <name evidence="2" type="ORF">AGLY_013956</name>
</gene>
<proteinExistence type="predicted"/>
<dbReference type="Proteomes" id="UP000475862">
    <property type="component" value="Unassembled WGS sequence"/>
</dbReference>
<name>A0A6G0T4P1_APHGL</name>
<evidence type="ECO:0000313" key="3">
    <source>
        <dbReference type="Proteomes" id="UP000475862"/>
    </source>
</evidence>
<evidence type="ECO:0000256" key="1">
    <source>
        <dbReference type="SAM" id="MobiDB-lite"/>
    </source>
</evidence>
<feature type="compositionally biased region" description="Basic residues" evidence="1">
    <location>
        <begin position="222"/>
        <end position="232"/>
    </location>
</feature>
<feature type="region of interest" description="Disordered" evidence="1">
    <location>
        <begin position="175"/>
        <end position="261"/>
    </location>
</feature>
<feature type="compositionally biased region" description="Basic residues" evidence="1">
    <location>
        <begin position="127"/>
        <end position="140"/>
    </location>
</feature>
<dbReference type="EMBL" id="VYZN01000057">
    <property type="protein sequence ID" value="KAE9525907.1"/>
    <property type="molecule type" value="Genomic_DNA"/>
</dbReference>
<feature type="region of interest" description="Disordered" evidence="1">
    <location>
        <begin position="111"/>
        <end position="140"/>
    </location>
</feature>